<evidence type="ECO:0000259" key="1">
    <source>
        <dbReference type="PROSITE" id="PS51201"/>
    </source>
</evidence>
<reference evidence="2 3" key="1">
    <citation type="submission" date="2024-09" db="EMBL/GenBank/DDBJ databases">
        <authorList>
            <person name="Sun Q."/>
            <person name="Mori K."/>
        </authorList>
    </citation>
    <scope>NUCLEOTIDE SEQUENCE [LARGE SCALE GENOMIC DNA]</scope>
    <source>
        <strain evidence="2 3">CCM 7228</strain>
    </source>
</reference>
<dbReference type="InterPro" id="IPR050721">
    <property type="entry name" value="Trk_Ktr_HKT_K-transport"/>
</dbReference>
<evidence type="ECO:0000313" key="3">
    <source>
        <dbReference type="Proteomes" id="UP001589854"/>
    </source>
</evidence>
<dbReference type="SUPFAM" id="SSF51735">
    <property type="entry name" value="NAD(P)-binding Rossmann-fold domains"/>
    <property type="match status" value="1"/>
</dbReference>
<gene>
    <name evidence="2" type="ORF">ACFFIX_25845</name>
</gene>
<proteinExistence type="predicted"/>
<dbReference type="PANTHER" id="PTHR43833:SF9">
    <property type="entry name" value="POTASSIUM CHANNEL PROTEIN YUGO-RELATED"/>
    <property type="match status" value="1"/>
</dbReference>
<dbReference type="InterPro" id="IPR036291">
    <property type="entry name" value="NAD(P)-bd_dom_sf"/>
</dbReference>
<name>A0ABV6GM23_9BACI</name>
<dbReference type="PANTHER" id="PTHR43833">
    <property type="entry name" value="POTASSIUM CHANNEL PROTEIN 2-RELATED-RELATED"/>
    <property type="match status" value="1"/>
</dbReference>
<dbReference type="EMBL" id="JBHLVO010000044">
    <property type="protein sequence ID" value="MFC0274747.1"/>
    <property type="molecule type" value="Genomic_DNA"/>
</dbReference>
<organism evidence="2 3">
    <name type="scientific">Metabacillus herbersteinensis</name>
    <dbReference type="NCBI Taxonomy" id="283816"/>
    <lineage>
        <taxon>Bacteria</taxon>
        <taxon>Bacillati</taxon>
        <taxon>Bacillota</taxon>
        <taxon>Bacilli</taxon>
        <taxon>Bacillales</taxon>
        <taxon>Bacillaceae</taxon>
        <taxon>Metabacillus</taxon>
    </lineage>
</organism>
<evidence type="ECO:0000313" key="2">
    <source>
        <dbReference type="EMBL" id="MFC0274747.1"/>
    </source>
</evidence>
<dbReference type="Gene3D" id="3.40.50.720">
    <property type="entry name" value="NAD(P)-binding Rossmann-like Domain"/>
    <property type="match status" value="1"/>
</dbReference>
<dbReference type="InterPro" id="IPR003148">
    <property type="entry name" value="RCK_N"/>
</dbReference>
<sequence length="145" mass="16434">MSGNNLNNVLVIGWNSCSFQVINFINSVNNDAKITLLDNAIEEYPLPFVKLIKGNPTDRKNLIDANIHSAEYIIITANQQKTEREADEQTLINLLTIRTMNEKAYCIAQTLLRRNIQHAKNVGADEVIFTNDIIGRMLNFCVLKK</sequence>
<keyword evidence="3" id="KW-1185">Reference proteome</keyword>
<dbReference type="Pfam" id="PF02254">
    <property type="entry name" value="TrkA_N"/>
    <property type="match status" value="1"/>
</dbReference>
<protein>
    <submittedName>
        <fullName evidence="2">NAD-binding protein</fullName>
    </submittedName>
</protein>
<dbReference type="PROSITE" id="PS51201">
    <property type="entry name" value="RCK_N"/>
    <property type="match status" value="1"/>
</dbReference>
<accession>A0ABV6GM23</accession>
<feature type="domain" description="RCK N-terminal" evidence="1">
    <location>
        <begin position="6"/>
        <end position="129"/>
    </location>
</feature>
<dbReference type="RefSeq" id="WP_378939303.1">
    <property type="nucleotide sequence ID" value="NZ_JBHLVO010000044.1"/>
</dbReference>
<dbReference type="Proteomes" id="UP001589854">
    <property type="component" value="Unassembled WGS sequence"/>
</dbReference>
<comment type="caution">
    <text evidence="2">The sequence shown here is derived from an EMBL/GenBank/DDBJ whole genome shotgun (WGS) entry which is preliminary data.</text>
</comment>